<dbReference type="EMBL" id="CP060436">
    <property type="protein sequence ID" value="QPM90024.1"/>
    <property type="molecule type" value="Genomic_DNA"/>
</dbReference>
<dbReference type="InterPro" id="IPR038058">
    <property type="entry name" value="PhnH-like_sp"/>
</dbReference>
<organism evidence="1 2">
    <name type="scientific">Pseudooceanicola algae</name>
    <dbReference type="NCBI Taxonomy" id="1537215"/>
    <lineage>
        <taxon>Bacteria</taxon>
        <taxon>Pseudomonadati</taxon>
        <taxon>Pseudomonadota</taxon>
        <taxon>Alphaproteobacteria</taxon>
        <taxon>Rhodobacterales</taxon>
        <taxon>Paracoccaceae</taxon>
        <taxon>Pseudooceanicola</taxon>
    </lineage>
</organism>
<dbReference type="Pfam" id="PF05845">
    <property type="entry name" value="PhnH"/>
    <property type="match status" value="1"/>
</dbReference>
<name>A0A418SCA4_9RHOB</name>
<dbReference type="EC" id="2.7.8.37" evidence="1"/>
<dbReference type="AlphaFoldDB" id="A0A418SCA4"/>
<proteinExistence type="predicted"/>
<dbReference type="Proteomes" id="UP000283786">
    <property type="component" value="Chromosome"/>
</dbReference>
<reference evidence="1 2" key="1">
    <citation type="submission" date="2020-08" db="EMBL/GenBank/DDBJ databases">
        <title>Genome sequence of Rhodobacteraceae bacterium Lw-13e.</title>
        <authorList>
            <person name="Poehlein A."/>
            <person name="Wolter L."/>
            <person name="Daniel R."/>
            <person name="Brinkhoff T."/>
        </authorList>
    </citation>
    <scope>NUCLEOTIDE SEQUENCE [LARGE SCALE GENOMIC DNA]</scope>
    <source>
        <strain evidence="1 2">Lw-13e</strain>
    </source>
</reference>
<dbReference type="PIRSF" id="PIRSF020680">
    <property type="entry name" value="PhnH"/>
    <property type="match status" value="1"/>
</dbReference>
<evidence type="ECO:0000313" key="2">
    <source>
        <dbReference type="Proteomes" id="UP000283786"/>
    </source>
</evidence>
<accession>A0A418SCA4</accession>
<dbReference type="NCBIfam" id="TIGR03292">
    <property type="entry name" value="PhnH_redo"/>
    <property type="match status" value="1"/>
</dbReference>
<dbReference type="OrthoDB" id="9814509at2"/>
<sequence length="194" mass="19831">MAMAAEALSGGFEDAPRQSARAFRAALEAMGRPGSVHELTDLATAPAPVSPAAATLMLVLCDPGTPVHLAGDHDSPAVRDWITFHTGAPIVGPEQATFALGTWGALGPLSAYAIGTAEYPDRSATLIVEGPGAVQAVTLAGPGIRSVTEAALPGVAALQENAALYPLGLDFYFTEGAALMALPRSTRITLREAN</sequence>
<dbReference type="Gene3D" id="3.40.50.11310">
    <property type="entry name" value="Bacterial phosphonate metabolism protein PhnH"/>
    <property type="match status" value="1"/>
</dbReference>
<dbReference type="GO" id="GO:0061693">
    <property type="term" value="F:alpha-D-ribose 1-methylphosphonate 5-triphosphate synthase activity"/>
    <property type="evidence" value="ECO:0007669"/>
    <property type="project" value="UniProtKB-EC"/>
</dbReference>
<protein>
    <submittedName>
        <fullName evidence="1">Alpha-D-ribose 1-methylphosphonate 5-triphosphate synthase subunit PhnH</fullName>
        <ecNumber evidence="1">2.7.8.37</ecNumber>
    </submittedName>
</protein>
<dbReference type="SUPFAM" id="SSF159709">
    <property type="entry name" value="PhnH-like"/>
    <property type="match status" value="1"/>
</dbReference>
<dbReference type="KEGG" id="palw:PSAL_012550"/>
<keyword evidence="1" id="KW-0808">Transferase</keyword>
<keyword evidence="2" id="KW-1185">Reference proteome</keyword>
<gene>
    <name evidence="1" type="primary">phnH</name>
    <name evidence="1" type="ORF">PSAL_012550</name>
</gene>
<evidence type="ECO:0000313" key="1">
    <source>
        <dbReference type="EMBL" id="QPM90024.1"/>
    </source>
</evidence>
<dbReference type="InterPro" id="IPR008772">
    <property type="entry name" value="Phosphonate_metab_PhnH"/>
</dbReference>
<dbReference type="GO" id="GO:0019634">
    <property type="term" value="P:organic phosphonate metabolic process"/>
    <property type="evidence" value="ECO:0007669"/>
    <property type="project" value="InterPro"/>
</dbReference>